<comment type="caution">
    <text evidence="4">The sequence shown here is derived from an EMBL/GenBank/DDBJ whole genome shotgun (WGS) entry which is preliminary data.</text>
</comment>
<feature type="domain" description="EF-hand" evidence="3">
    <location>
        <begin position="74"/>
        <end position="109"/>
    </location>
</feature>
<evidence type="ECO:0000313" key="5">
    <source>
        <dbReference type="Proteomes" id="UP000623067"/>
    </source>
</evidence>
<gene>
    <name evidence="4" type="ORF">GCM10011380_03990</name>
</gene>
<dbReference type="GO" id="GO:0005509">
    <property type="term" value="F:calcium ion binding"/>
    <property type="evidence" value="ECO:0007669"/>
    <property type="project" value="InterPro"/>
</dbReference>
<dbReference type="SUPFAM" id="SSF47473">
    <property type="entry name" value="EF-hand"/>
    <property type="match status" value="1"/>
</dbReference>
<dbReference type="PROSITE" id="PS00018">
    <property type="entry name" value="EF_HAND_1"/>
    <property type="match status" value="2"/>
</dbReference>
<proteinExistence type="predicted"/>
<feature type="region of interest" description="Disordered" evidence="1">
    <location>
        <begin position="22"/>
        <end position="92"/>
    </location>
</feature>
<dbReference type="InterPro" id="IPR018247">
    <property type="entry name" value="EF_Hand_1_Ca_BS"/>
</dbReference>
<keyword evidence="5" id="KW-1185">Reference proteome</keyword>
<organism evidence="4 5">
    <name type="scientific">Sphingomonas metalli</name>
    <dbReference type="NCBI Taxonomy" id="1779358"/>
    <lineage>
        <taxon>Bacteria</taxon>
        <taxon>Pseudomonadati</taxon>
        <taxon>Pseudomonadota</taxon>
        <taxon>Alphaproteobacteria</taxon>
        <taxon>Sphingomonadales</taxon>
        <taxon>Sphingomonadaceae</taxon>
        <taxon>Sphingomonas</taxon>
    </lineage>
</organism>
<evidence type="ECO:0000313" key="4">
    <source>
        <dbReference type="EMBL" id="GGB17662.1"/>
    </source>
</evidence>
<evidence type="ECO:0000259" key="3">
    <source>
        <dbReference type="PROSITE" id="PS50222"/>
    </source>
</evidence>
<dbReference type="SMART" id="SM00054">
    <property type="entry name" value="EFh"/>
    <property type="match status" value="2"/>
</dbReference>
<reference evidence="4" key="2">
    <citation type="submission" date="2020-09" db="EMBL/GenBank/DDBJ databases">
        <authorList>
            <person name="Sun Q."/>
            <person name="Zhou Y."/>
        </authorList>
    </citation>
    <scope>NUCLEOTIDE SEQUENCE</scope>
    <source>
        <strain evidence="4">CGMCC 1.15330</strain>
    </source>
</reference>
<evidence type="ECO:0000256" key="2">
    <source>
        <dbReference type="SAM" id="SignalP"/>
    </source>
</evidence>
<dbReference type="RefSeq" id="WP_188656989.1">
    <property type="nucleotide sequence ID" value="NZ_BMIH01000001.1"/>
</dbReference>
<feature type="compositionally biased region" description="Polar residues" evidence="1">
    <location>
        <begin position="74"/>
        <end position="84"/>
    </location>
</feature>
<dbReference type="Gene3D" id="1.10.238.10">
    <property type="entry name" value="EF-hand"/>
    <property type="match status" value="1"/>
</dbReference>
<dbReference type="InterPro" id="IPR011992">
    <property type="entry name" value="EF-hand-dom_pair"/>
</dbReference>
<name>A0A916WPB9_9SPHN</name>
<feature type="chain" id="PRO_5037020344" description="EF-hand domain-containing protein" evidence="2">
    <location>
        <begin position="20"/>
        <end position="154"/>
    </location>
</feature>
<keyword evidence="2" id="KW-0732">Signal</keyword>
<protein>
    <recommendedName>
        <fullName evidence="3">EF-hand domain-containing protein</fullName>
    </recommendedName>
</protein>
<dbReference type="CDD" id="cd00051">
    <property type="entry name" value="EFh"/>
    <property type="match status" value="1"/>
</dbReference>
<accession>A0A916WPB9</accession>
<evidence type="ECO:0000256" key="1">
    <source>
        <dbReference type="SAM" id="MobiDB-lite"/>
    </source>
</evidence>
<dbReference type="InterPro" id="IPR002048">
    <property type="entry name" value="EF_hand_dom"/>
</dbReference>
<dbReference type="Pfam" id="PF13202">
    <property type="entry name" value="EF-hand_5"/>
    <property type="match status" value="1"/>
</dbReference>
<dbReference type="EMBL" id="BMIH01000001">
    <property type="protein sequence ID" value="GGB17662.1"/>
    <property type="molecule type" value="Genomic_DNA"/>
</dbReference>
<sequence>MLKMMLLAGSMTIAAPVMAQTTAPAPATPPATDATAQSAPTTAPAAPATADSAQPAAPASTTDTASAQPAGETQVASAVDSQFGTYDKNGDGKLSRAEFSEWMVALKTASDPATKAESAETKKWLTAAFAQADKDKNKALDKAEVTGFLQQGQS</sequence>
<feature type="compositionally biased region" description="Low complexity" evidence="1">
    <location>
        <begin position="22"/>
        <end position="70"/>
    </location>
</feature>
<dbReference type="PROSITE" id="PS50222">
    <property type="entry name" value="EF_HAND_2"/>
    <property type="match status" value="1"/>
</dbReference>
<feature type="signal peptide" evidence="2">
    <location>
        <begin position="1"/>
        <end position="19"/>
    </location>
</feature>
<dbReference type="Proteomes" id="UP000623067">
    <property type="component" value="Unassembled WGS sequence"/>
</dbReference>
<dbReference type="AlphaFoldDB" id="A0A916WPB9"/>
<reference evidence="4" key="1">
    <citation type="journal article" date="2014" name="Int. J. Syst. Evol. Microbiol.">
        <title>Complete genome sequence of Corynebacterium casei LMG S-19264T (=DSM 44701T), isolated from a smear-ripened cheese.</title>
        <authorList>
            <consortium name="US DOE Joint Genome Institute (JGI-PGF)"/>
            <person name="Walter F."/>
            <person name="Albersmeier A."/>
            <person name="Kalinowski J."/>
            <person name="Ruckert C."/>
        </authorList>
    </citation>
    <scope>NUCLEOTIDE SEQUENCE</scope>
    <source>
        <strain evidence="4">CGMCC 1.15330</strain>
    </source>
</reference>